<keyword evidence="1" id="KW-0472">Membrane</keyword>
<name>A0A9P0A0B2_BEMTA</name>
<protein>
    <submittedName>
        <fullName evidence="3">Uncharacterized protein</fullName>
    </submittedName>
</protein>
<evidence type="ECO:0000256" key="1">
    <source>
        <dbReference type="SAM" id="Phobius"/>
    </source>
</evidence>
<keyword evidence="1" id="KW-0812">Transmembrane</keyword>
<dbReference type="Proteomes" id="UP001152759">
    <property type="component" value="Chromosome 1"/>
</dbReference>
<keyword evidence="4" id="KW-1185">Reference proteome</keyword>
<evidence type="ECO:0000313" key="4">
    <source>
        <dbReference type="Proteomes" id="UP001152759"/>
    </source>
</evidence>
<keyword evidence="1" id="KW-1133">Transmembrane helix</keyword>
<evidence type="ECO:0000256" key="2">
    <source>
        <dbReference type="SAM" id="SignalP"/>
    </source>
</evidence>
<evidence type="ECO:0000313" key="3">
    <source>
        <dbReference type="EMBL" id="CAH0381416.1"/>
    </source>
</evidence>
<feature type="transmembrane region" description="Helical" evidence="1">
    <location>
        <begin position="48"/>
        <end position="67"/>
    </location>
</feature>
<feature type="chain" id="PRO_5040429800" evidence="2">
    <location>
        <begin position="18"/>
        <end position="111"/>
    </location>
</feature>
<feature type="signal peptide" evidence="2">
    <location>
        <begin position="1"/>
        <end position="17"/>
    </location>
</feature>
<organism evidence="3 4">
    <name type="scientific">Bemisia tabaci</name>
    <name type="common">Sweetpotato whitefly</name>
    <name type="synonym">Aleurodes tabaci</name>
    <dbReference type="NCBI Taxonomy" id="7038"/>
    <lineage>
        <taxon>Eukaryota</taxon>
        <taxon>Metazoa</taxon>
        <taxon>Ecdysozoa</taxon>
        <taxon>Arthropoda</taxon>
        <taxon>Hexapoda</taxon>
        <taxon>Insecta</taxon>
        <taxon>Pterygota</taxon>
        <taxon>Neoptera</taxon>
        <taxon>Paraneoptera</taxon>
        <taxon>Hemiptera</taxon>
        <taxon>Sternorrhyncha</taxon>
        <taxon>Aleyrodoidea</taxon>
        <taxon>Aleyrodidae</taxon>
        <taxon>Aleyrodinae</taxon>
        <taxon>Bemisia</taxon>
    </lineage>
</organism>
<keyword evidence="2" id="KW-0732">Signal</keyword>
<accession>A0A9P0A0B2</accession>
<gene>
    <name evidence="3" type="ORF">BEMITA_LOCUS1070</name>
</gene>
<dbReference type="EMBL" id="OU963862">
    <property type="protein sequence ID" value="CAH0381416.1"/>
    <property type="molecule type" value="Genomic_DNA"/>
</dbReference>
<proteinExistence type="predicted"/>
<dbReference type="AlphaFoldDB" id="A0A9P0A0B2"/>
<sequence>MIHKIFLITIIIAVVGSNSSVVENSSEANITLCPVYPEIKCAPSTLTDVHLFILSLLALICSAPYLYSKYPVSSDCKFRFTRMSREKNNRKVDDISVDLKFGEGEGIDVCG</sequence>
<reference evidence="3" key="1">
    <citation type="submission" date="2021-12" db="EMBL/GenBank/DDBJ databases">
        <authorList>
            <person name="King R."/>
        </authorList>
    </citation>
    <scope>NUCLEOTIDE SEQUENCE</scope>
</reference>